<protein>
    <submittedName>
        <fullName evidence="5">Aconitate hydratase</fullName>
    </submittedName>
</protein>
<comment type="caution">
    <text evidence="5">The sequence shown here is derived from an EMBL/GenBank/DDBJ whole genome shotgun (WGS) entry which is preliminary data.</text>
</comment>
<evidence type="ECO:0000313" key="6">
    <source>
        <dbReference type="Proteomes" id="UP001139887"/>
    </source>
</evidence>
<evidence type="ECO:0000313" key="5">
    <source>
        <dbReference type="EMBL" id="KAJ2850396.1"/>
    </source>
</evidence>
<gene>
    <name evidence="5" type="primary">ACO2_1</name>
    <name evidence="5" type="ORF">IWW36_001948</name>
</gene>
<evidence type="ECO:0000256" key="1">
    <source>
        <dbReference type="PROSITE-ProRule" id="PRU00117"/>
    </source>
</evidence>
<dbReference type="GO" id="GO:0005634">
    <property type="term" value="C:nucleus"/>
    <property type="evidence" value="ECO:0007669"/>
    <property type="project" value="InterPro"/>
</dbReference>
<dbReference type="InterPro" id="IPR055256">
    <property type="entry name" value="KH_1_KHDC4/BBP-like"/>
</dbReference>
<dbReference type="Gene3D" id="3.30.1370.10">
    <property type="entry name" value="K Homology domain, type 1"/>
    <property type="match status" value="2"/>
</dbReference>
<dbReference type="InterPro" id="IPR036612">
    <property type="entry name" value="KH_dom_type_1_sf"/>
</dbReference>
<feature type="domain" description="ATP-dependent RNA helicase PRP5/DDX46/KHDC4 KH" evidence="4">
    <location>
        <begin position="57"/>
        <end position="133"/>
    </location>
</feature>
<proteinExistence type="predicted"/>
<dbReference type="Proteomes" id="UP001139887">
    <property type="component" value="Unassembled WGS sequence"/>
</dbReference>
<dbReference type="Pfam" id="PF23469">
    <property type="entry name" value="KH_12"/>
    <property type="match status" value="1"/>
</dbReference>
<dbReference type="SUPFAM" id="SSF54791">
    <property type="entry name" value="Eukaryotic type KH-domain (KH-domain type I)"/>
    <property type="match status" value="2"/>
</dbReference>
<feature type="region of interest" description="Disordered" evidence="2">
    <location>
        <begin position="1"/>
        <end position="50"/>
    </location>
</feature>
<evidence type="ECO:0000256" key="2">
    <source>
        <dbReference type="SAM" id="MobiDB-lite"/>
    </source>
</evidence>
<dbReference type="PANTHER" id="PTHR15744">
    <property type="entry name" value="BLOM7"/>
    <property type="match status" value="1"/>
</dbReference>
<keyword evidence="6" id="KW-1185">Reference proteome</keyword>
<dbReference type="FunFam" id="3.30.1370.10:FF:000037">
    <property type="entry name" value="KH domain protein"/>
    <property type="match status" value="1"/>
</dbReference>
<sequence length="417" mass="45682">MSSHDSTPKKRRWDASDSTLDKTGAPTDTHPAQSAYVPPPMDASSRKGSAVAEPLTANVDINHSRNRQTLAKGSTHKRIMEATGTEVTTRGRFYANPDGATPAEPPLHLHVEAPTQEALDKAVAMIEHMKNEQVSEPAASVDEVSRSFAGTHFGSDSRRSGSRLNSGSYGRVQNKIFIEIESERGFNVRAKLIGTGGENMKYIQSTTGARVQVRGHGSGFFEGQADASQEPMHLLIIADNDAVMDQAHAYCQSLVDTVHAQYSEFKETGGRRSDRHHRDQYGHGGRYSSWQQQYSQPYDPAYAQNYPQQSYAETHYSQPASHFGAAGSGEQSAADAAAYEEYVNYCAQYYQYYGTYPDYSAYYAQADPSQYAEQHSATATPAADQSASPGTMPAARDEDGYHNVPPPATYSNGHKKR</sequence>
<feature type="region of interest" description="Disordered" evidence="2">
    <location>
        <begin position="266"/>
        <end position="290"/>
    </location>
</feature>
<feature type="compositionally biased region" description="Polar residues" evidence="2">
    <location>
        <begin position="372"/>
        <end position="389"/>
    </location>
</feature>
<dbReference type="InterPro" id="IPR031121">
    <property type="entry name" value="RIK/BLOM7"/>
</dbReference>
<dbReference type="InterPro" id="IPR056149">
    <property type="entry name" value="PRP5/DDX46/KHDC4_KH"/>
</dbReference>
<reference evidence="5" key="1">
    <citation type="submission" date="2022-07" db="EMBL/GenBank/DDBJ databases">
        <title>Phylogenomic reconstructions and comparative analyses of Kickxellomycotina fungi.</title>
        <authorList>
            <person name="Reynolds N.K."/>
            <person name="Stajich J.E."/>
            <person name="Barry K."/>
            <person name="Grigoriev I.V."/>
            <person name="Crous P."/>
            <person name="Smith M.E."/>
        </authorList>
    </citation>
    <scope>NUCLEOTIDE SEQUENCE</scope>
    <source>
        <strain evidence="5">NRRL 1566</strain>
    </source>
</reference>
<dbReference type="PANTHER" id="PTHR15744:SF0">
    <property type="entry name" value="KH HOMOLOGY DOMAIN-CONTAINING PROTEIN 4"/>
    <property type="match status" value="1"/>
</dbReference>
<dbReference type="GO" id="GO:0003723">
    <property type="term" value="F:RNA binding"/>
    <property type="evidence" value="ECO:0007669"/>
    <property type="project" value="UniProtKB-UniRule"/>
</dbReference>
<evidence type="ECO:0000259" key="4">
    <source>
        <dbReference type="Pfam" id="PF23469"/>
    </source>
</evidence>
<dbReference type="AlphaFoldDB" id="A0A9W8I8V6"/>
<dbReference type="InterPro" id="IPR047889">
    <property type="entry name" value="KHDC4_KH-I_second"/>
</dbReference>
<evidence type="ECO:0000259" key="3">
    <source>
        <dbReference type="Pfam" id="PF22675"/>
    </source>
</evidence>
<accession>A0A9W8I8V6</accession>
<keyword evidence="1" id="KW-0694">RNA-binding</keyword>
<dbReference type="EMBL" id="JANBUW010000034">
    <property type="protein sequence ID" value="KAJ2850396.1"/>
    <property type="molecule type" value="Genomic_DNA"/>
</dbReference>
<name>A0A9W8I8V6_9FUNG</name>
<dbReference type="CDD" id="cd22386">
    <property type="entry name" value="KH-I_KHDC4_rpt2"/>
    <property type="match status" value="1"/>
</dbReference>
<feature type="domain" description="KHDC4/BBP-like KH-domain type I" evidence="3">
    <location>
        <begin position="183"/>
        <end position="256"/>
    </location>
</feature>
<dbReference type="Pfam" id="PF22675">
    <property type="entry name" value="KH-I_KHDC4-BBP"/>
    <property type="match status" value="1"/>
</dbReference>
<feature type="compositionally biased region" description="Basic and acidic residues" evidence="2">
    <location>
        <begin position="266"/>
        <end position="281"/>
    </location>
</feature>
<dbReference type="PROSITE" id="PS50084">
    <property type="entry name" value="KH_TYPE_1"/>
    <property type="match status" value="1"/>
</dbReference>
<organism evidence="5 6">
    <name type="scientific">Coemansia brasiliensis</name>
    <dbReference type="NCBI Taxonomy" id="2650707"/>
    <lineage>
        <taxon>Eukaryota</taxon>
        <taxon>Fungi</taxon>
        <taxon>Fungi incertae sedis</taxon>
        <taxon>Zoopagomycota</taxon>
        <taxon>Kickxellomycotina</taxon>
        <taxon>Kickxellomycetes</taxon>
        <taxon>Kickxellales</taxon>
        <taxon>Kickxellaceae</taxon>
        <taxon>Coemansia</taxon>
    </lineage>
</organism>
<feature type="region of interest" description="Disordered" evidence="2">
    <location>
        <begin position="372"/>
        <end position="417"/>
    </location>
</feature>
<dbReference type="OrthoDB" id="397265at2759"/>